<name>Q118R9_TRIEI</name>
<dbReference type="RefSeq" id="WP_011610399.1">
    <property type="nucleotide sequence ID" value="NC_008312.1"/>
</dbReference>
<dbReference type="AlphaFoldDB" id="Q118R9"/>
<sequence length="182" mass="20660">MMVQYRFIQLARQGNSKAIATLLNNKLHSKGINAKVSVVNNCLYILLESDELPERSIIIYIVRNQLLEVKLDAIKIVKLSFKRYIDKYPTWGQTLDLKLNSLSSLKLASSSDNKQSVFSQKNKINPIKNQRLNNLRISILTLGIVMIILFISLVVFIGKNLVKQSSQTPNRGTTYPEVLPTE</sequence>
<dbReference type="STRING" id="203124.Tery_0557"/>
<proteinExistence type="predicted"/>
<protein>
    <submittedName>
        <fullName evidence="2">Uncharacterized protein</fullName>
    </submittedName>
</protein>
<evidence type="ECO:0000313" key="2">
    <source>
        <dbReference type="EMBL" id="ABG50005.1"/>
    </source>
</evidence>
<dbReference type="OrthoDB" id="490046at2"/>
<dbReference type="KEGG" id="ter:Tery_0557"/>
<accession>Q118R9</accession>
<keyword evidence="1" id="KW-1133">Transmembrane helix</keyword>
<reference evidence="2" key="1">
    <citation type="submission" date="2006-06" db="EMBL/GenBank/DDBJ databases">
        <title>Complete sequence of Trichodesmium erythraeum IMS101.</title>
        <authorList>
            <consortium name="US DOE Joint Genome Institute"/>
            <person name="Copeland A."/>
            <person name="Lucas S."/>
            <person name="Lapidus A."/>
            <person name="Barry K."/>
            <person name="Detter J.C."/>
            <person name="Glavina del Rio T."/>
            <person name="Hammon N."/>
            <person name="Israni S."/>
            <person name="Dalin E."/>
            <person name="Tice H."/>
            <person name="Pitluck S."/>
            <person name="Kiss H."/>
            <person name="Munk A.C."/>
            <person name="Brettin T."/>
            <person name="Bruce D."/>
            <person name="Han C."/>
            <person name="Tapia R."/>
            <person name="Gilna P."/>
            <person name="Schmutz J."/>
            <person name="Larimer F."/>
            <person name="Land M."/>
            <person name="Hauser L."/>
            <person name="Kyrpides N."/>
            <person name="Kim E."/>
            <person name="Richardson P."/>
        </authorList>
    </citation>
    <scope>NUCLEOTIDE SEQUENCE [LARGE SCALE GENOMIC DNA]</scope>
    <source>
        <strain evidence="2">IMS101</strain>
    </source>
</reference>
<evidence type="ECO:0000256" key="1">
    <source>
        <dbReference type="SAM" id="Phobius"/>
    </source>
</evidence>
<feature type="transmembrane region" description="Helical" evidence="1">
    <location>
        <begin position="137"/>
        <end position="158"/>
    </location>
</feature>
<dbReference type="EMBL" id="CP000393">
    <property type="protein sequence ID" value="ABG50005.1"/>
    <property type="molecule type" value="Genomic_DNA"/>
</dbReference>
<organism evidence="2">
    <name type="scientific">Trichodesmium erythraeum (strain IMS101)</name>
    <dbReference type="NCBI Taxonomy" id="203124"/>
    <lineage>
        <taxon>Bacteria</taxon>
        <taxon>Bacillati</taxon>
        <taxon>Cyanobacteriota</taxon>
        <taxon>Cyanophyceae</taxon>
        <taxon>Oscillatoriophycideae</taxon>
        <taxon>Oscillatoriales</taxon>
        <taxon>Microcoleaceae</taxon>
        <taxon>Trichodesmium</taxon>
    </lineage>
</organism>
<dbReference type="eggNOG" id="COG2319">
    <property type="taxonomic scope" value="Bacteria"/>
</dbReference>
<dbReference type="HOGENOM" id="CLU_1481357_0_0_3"/>
<gene>
    <name evidence="2" type="ordered locus">Tery_0557</name>
</gene>
<keyword evidence="1" id="KW-0812">Transmembrane</keyword>
<keyword evidence="1" id="KW-0472">Membrane</keyword>